<protein>
    <submittedName>
        <fullName evidence="3">Uncharacterized protein</fullName>
    </submittedName>
</protein>
<gene>
    <name evidence="3" type="ORF">M72_07181</name>
</gene>
<keyword evidence="2" id="KW-1133">Transmembrane helix</keyword>
<dbReference type="Proteomes" id="UP000049979">
    <property type="component" value="Unassembled WGS sequence"/>
</dbReference>
<feature type="transmembrane region" description="Helical" evidence="2">
    <location>
        <begin position="6"/>
        <end position="24"/>
    </location>
</feature>
<organism evidence="3 4">
    <name type="scientific">Roseburia faecis</name>
    <dbReference type="NCBI Taxonomy" id="301302"/>
    <lineage>
        <taxon>Bacteria</taxon>
        <taxon>Bacillati</taxon>
        <taxon>Bacillota</taxon>
        <taxon>Clostridia</taxon>
        <taxon>Lachnospirales</taxon>
        <taxon>Lachnospiraceae</taxon>
        <taxon>Roseburia</taxon>
    </lineage>
</organism>
<evidence type="ECO:0000313" key="4">
    <source>
        <dbReference type="Proteomes" id="UP000049979"/>
    </source>
</evidence>
<name>A0A0M6WP43_9FIRM</name>
<accession>A0A0M6WP43</accession>
<dbReference type="STRING" id="301302.ERS852420_02864"/>
<sequence>MKTNGVPAIIMLAAGFIDCVIAILTHMSLWNFTRQLLLVLVLFYVIGCVVKMIIDRNFKDMEDDQNGEETEESKEEQEAESSEEQEKTEQAKDAQEQSQEQPEVQEEQQTK</sequence>
<feature type="compositionally biased region" description="Acidic residues" evidence="1">
    <location>
        <begin position="62"/>
        <end position="83"/>
    </location>
</feature>
<evidence type="ECO:0000313" key="3">
    <source>
        <dbReference type="EMBL" id="CRL38586.1"/>
    </source>
</evidence>
<feature type="compositionally biased region" description="Basic and acidic residues" evidence="1">
    <location>
        <begin position="84"/>
        <end position="95"/>
    </location>
</feature>
<dbReference type="RefSeq" id="WP_176694775.1">
    <property type="nucleotide sequence ID" value="NZ_CP173697.1"/>
</dbReference>
<feature type="transmembrane region" description="Helical" evidence="2">
    <location>
        <begin position="36"/>
        <end position="54"/>
    </location>
</feature>
<reference evidence="4" key="1">
    <citation type="submission" date="2015-05" db="EMBL/GenBank/DDBJ databases">
        <authorList>
            <consortium name="Pathogen Informatics"/>
        </authorList>
    </citation>
    <scope>NUCLEOTIDE SEQUENCE [LARGE SCALE GENOMIC DNA]</scope>
    <source>
        <strain evidence="4">M72</strain>
    </source>
</reference>
<dbReference type="AlphaFoldDB" id="A0A0M6WP43"/>
<keyword evidence="2" id="KW-0472">Membrane</keyword>
<dbReference type="EMBL" id="CVRR01000019">
    <property type="protein sequence ID" value="CRL38586.1"/>
    <property type="molecule type" value="Genomic_DNA"/>
</dbReference>
<keyword evidence="4" id="KW-1185">Reference proteome</keyword>
<evidence type="ECO:0000256" key="2">
    <source>
        <dbReference type="SAM" id="Phobius"/>
    </source>
</evidence>
<evidence type="ECO:0000256" key="1">
    <source>
        <dbReference type="SAM" id="MobiDB-lite"/>
    </source>
</evidence>
<keyword evidence="2" id="KW-0812">Transmembrane</keyword>
<feature type="region of interest" description="Disordered" evidence="1">
    <location>
        <begin position="62"/>
        <end position="111"/>
    </location>
</feature>
<proteinExistence type="predicted"/>